<proteinExistence type="predicted"/>
<gene>
    <name evidence="1" type="ORF">T310_6230</name>
</gene>
<dbReference type="Proteomes" id="UP000053958">
    <property type="component" value="Unassembled WGS sequence"/>
</dbReference>
<dbReference type="RefSeq" id="XP_013326387.1">
    <property type="nucleotide sequence ID" value="XM_013470933.1"/>
</dbReference>
<name>A0A0F4YNW1_RASE3</name>
<evidence type="ECO:0000313" key="1">
    <source>
        <dbReference type="EMBL" id="KKA19775.1"/>
    </source>
</evidence>
<dbReference type="AlphaFoldDB" id="A0A0F4YNW1"/>
<sequence>FWRLIAVGRPSSEKKGAPRPLLLAGGLYSGWKYTSVPPITAPDAHRLMINRGTMSRGILCPLEFFHRHAYSGREWMPDEAGGFVVAISNVRSSGLYKYLRKYNYT</sequence>
<evidence type="ECO:0000313" key="2">
    <source>
        <dbReference type="Proteomes" id="UP000053958"/>
    </source>
</evidence>
<dbReference type="GeneID" id="25318542"/>
<protein>
    <submittedName>
        <fullName evidence="1">Uncharacterized protein</fullName>
    </submittedName>
</protein>
<comment type="caution">
    <text evidence="1">The sequence shown here is derived from an EMBL/GenBank/DDBJ whole genome shotgun (WGS) entry which is preliminary data.</text>
</comment>
<accession>A0A0F4YNW1</accession>
<feature type="non-terminal residue" evidence="1">
    <location>
        <position position="1"/>
    </location>
</feature>
<dbReference type="EMBL" id="LASV01000318">
    <property type="protein sequence ID" value="KKA19775.1"/>
    <property type="molecule type" value="Genomic_DNA"/>
</dbReference>
<keyword evidence="2" id="KW-1185">Reference proteome</keyword>
<organism evidence="1 2">
    <name type="scientific">Rasamsonia emersonii (strain ATCC 16479 / CBS 393.64 / IMI 116815)</name>
    <dbReference type="NCBI Taxonomy" id="1408163"/>
    <lineage>
        <taxon>Eukaryota</taxon>
        <taxon>Fungi</taxon>
        <taxon>Dikarya</taxon>
        <taxon>Ascomycota</taxon>
        <taxon>Pezizomycotina</taxon>
        <taxon>Eurotiomycetes</taxon>
        <taxon>Eurotiomycetidae</taxon>
        <taxon>Eurotiales</taxon>
        <taxon>Trichocomaceae</taxon>
        <taxon>Rasamsonia</taxon>
    </lineage>
</organism>
<reference evidence="1 2" key="1">
    <citation type="submission" date="2015-04" db="EMBL/GenBank/DDBJ databases">
        <authorList>
            <person name="Heijne W.H."/>
            <person name="Fedorova N.D."/>
            <person name="Nierman W.C."/>
            <person name="Vollebregt A.W."/>
            <person name="Zhao Z."/>
            <person name="Wu L."/>
            <person name="Kumar M."/>
            <person name="Stam H."/>
            <person name="van den Berg M.A."/>
            <person name="Pel H.J."/>
        </authorList>
    </citation>
    <scope>NUCLEOTIDE SEQUENCE [LARGE SCALE GENOMIC DNA]</scope>
    <source>
        <strain evidence="1 2">CBS 393.64</strain>
    </source>
</reference>